<dbReference type="GO" id="GO:0016791">
    <property type="term" value="F:phosphatase activity"/>
    <property type="evidence" value="ECO:0007669"/>
    <property type="project" value="TreeGrafter"/>
</dbReference>
<organism evidence="2 3">
    <name type="scientific">Entotheonella factor</name>
    <dbReference type="NCBI Taxonomy" id="1429438"/>
    <lineage>
        <taxon>Bacteria</taxon>
        <taxon>Pseudomonadati</taxon>
        <taxon>Nitrospinota/Tectimicrobiota group</taxon>
        <taxon>Candidatus Tectimicrobiota</taxon>
        <taxon>Candidatus Entotheonellia</taxon>
        <taxon>Candidatus Entotheonellales</taxon>
        <taxon>Candidatus Entotheonellaceae</taxon>
        <taxon>Candidatus Entotheonella</taxon>
    </lineage>
</organism>
<keyword evidence="3" id="KW-1185">Reference proteome</keyword>
<dbReference type="CDD" id="cd00144">
    <property type="entry name" value="MPP_PPP_family"/>
    <property type="match status" value="1"/>
</dbReference>
<evidence type="ECO:0000313" key="3">
    <source>
        <dbReference type="Proteomes" id="UP000019141"/>
    </source>
</evidence>
<dbReference type="InterPro" id="IPR050126">
    <property type="entry name" value="Ap4A_hydrolase"/>
</dbReference>
<evidence type="ECO:0000313" key="2">
    <source>
        <dbReference type="EMBL" id="ETW93457.1"/>
    </source>
</evidence>
<dbReference type="PANTHER" id="PTHR42850:SF4">
    <property type="entry name" value="ZINC-DEPENDENT ENDOPOLYPHOSPHATASE"/>
    <property type="match status" value="1"/>
</dbReference>
<reference evidence="2 3" key="1">
    <citation type="journal article" date="2014" name="Nature">
        <title>An environmental bacterial taxon with a large and distinct metabolic repertoire.</title>
        <authorList>
            <person name="Wilson M.C."/>
            <person name="Mori T."/>
            <person name="Ruckert C."/>
            <person name="Uria A.R."/>
            <person name="Helf M.J."/>
            <person name="Takada K."/>
            <person name="Gernert C."/>
            <person name="Steffens U.A."/>
            <person name="Heycke N."/>
            <person name="Schmitt S."/>
            <person name="Rinke C."/>
            <person name="Helfrich E.J."/>
            <person name="Brachmann A.O."/>
            <person name="Gurgui C."/>
            <person name="Wakimoto T."/>
            <person name="Kracht M."/>
            <person name="Crusemann M."/>
            <person name="Hentschel U."/>
            <person name="Abe I."/>
            <person name="Matsunaga S."/>
            <person name="Kalinowski J."/>
            <person name="Takeyama H."/>
            <person name="Piel J."/>
        </authorList>
    </citation>
    <scope>NUCLEOTIDE SEQUENCE [LARGE SCALE GENOMIC DNA]</scope>
    <source>
        <strain evidence="3">TSY1</strain>
    </source>
</reference>
<feature type="domain" description="Calcineurin-like phosphoesterase" evidence="1">
    <location>
        <begin position="7"/>
        <end position="94"/>
    </location>
</feature>
<dbReference type="InterPro" id="IPR004843">
    <property type="entry name" value="Calcineurin-like_PHP"/>
</dbReference>
<sequence>MTHARHILIGDVHGCLTELQALIDRIAPQPEDIFIFLGDLIDKGPESPGVVRWVRHFAEVHQVVLIEGNHEEKHRRWRHHMRQGSPIANTMTGIERMAALTQALNADDIAFLETGQLYYCMPQYQALAVHAGVPPAIESLPADPREIAAYPRKRRDVYMQMLRIRFVSPEGKLRHLGDETEDDRYWATFYDGRLGTVYFGHQVFMTHAPVAFAHAVGLDLGAVHGGFLAAAILSDDGVTYILEPARQVYA</sequence>
<dbReference type="GO" id="GO:0005737">
    <property type="term" value="C:cytoplasm"/>
    <property type="evidence" value="ECO:0007669"/>
    <property type="project" value="TreeGrafter"/>
</dbReference>
<dbReference type="GO" id="GO:0006798">
    <property type="term" value="P:polyphosphate catabolic process"/>
    <property type="evidence" value="ECO:0007669"/>
    <property type="project" value="TreeGrafter"/>
</dbReference>
<dbReference type="AlphaFoldDB" id="W4L5Y0"/>
<proteinExistence type="predicted"/>
<name>W4L5Y0_ENTF1</name>
<dbReference type="SUPFAM" id="SSF56300">
    <property type="entry name" value="Metallo-dependent phosphatases"/>
    <property type="match status" value="1"/>
</dbReference>
<comment type="caution">
    <text evidence="2">The sequence shown here is derived from an EMBL/GenBank/DDBJ whole genome shotgun (WGS) entry which is preliminary data.</text>
</comment>
<protein>
    <recommendedName>
        <fullName evidence="1">Calcineurin-like phosphoesterase domain-containing protein</fullName>
    </recommendedName>
</protein>
<dbReference type="GO" id="GO:0000298">
    <property type="term" value="F:endopolyphosphatase activity"/>
    <property type="evidence" value="ECO:0007669"/>
    <property type="project" value="TreeGrafter"/>
</dbReference>
<dbReference type="HOGENOM" id="CLU_023125_3_0_7"/>
<gene>
    <name evidence="2" type="ORF">ETSY1_39145</name>
</gene>
<accession>W4L5Y0</accession>
<dbReference type="InterPro" id="IPR029052">
    <property type="entry name" value="Metallo-depent_PP-like"/>
</dbReference>
<evidence type="ECO:0000259" key="1">
    <source>
        <dbReference type="Pfam" id="PF00149"/>
    </source>
</evidence>
<dbReference type="Gene3D" id="3.60.21.10">
    <property type="match status" value="1"/>
</dbReference>
<dbReference type="Proteomes" id="UP000019141">
    <property type="component" value="Unassembled WGS sequence"/>
</dbReference>
<dbReference type="Pfam" id="PF00149">
    <property type="entry name" value="Metallophos"/>
    <property type="match status" value="1"/>
</dbReference>
<dbReference type="PANTHER" id="PTHR42850">
    <property type="entry name" value="METALLOPHOSPHOESTERASE"/>
    <property type="match status" value="1"/>
</dbReference>
<dbReference type="EMBL" id="AZHW01001233">
    <property type="protein sequence ID" value="ETW93457.1"/>
    <property type="molecule type" value="Genomic_DNA"/>
</dbReference>